<dbReference type="AlphaFoldDB" id="N9FEL1"/>
<evidence type="ECO:0000313" key="2">
    <source>
        <dbReference type="Proteomes" id="UP000018417"/>
    </source>
</evidence>
<name>N9FEL1_9GAMM</name>
<organism evidence="1 2">
    <name type="scientific">Acinetobacter beijerinckii ANC 3835</name>
    <dbReference type="NCBI Taxonomy" id="1217649"/>
    <lineage>
        <taxon>Bacteria</taxon>
        <taxon>Pseudomonadati</taxon>
        <taxon>Pseudomonadota</taxon>
        <taxon>Gammaproteobacteria</taxon>
        <taxon>Moraxellales</taxon>
        <taxon>Moraxellaceae</taxon>
        <taxon>Acinetobacter</taxon>
    </lineage>
</organism>
<dbReference type="Proteomes" id="UP000018417">
    <property type="component" value="Unassembled WGS sequence"/>
</dbReference>
<evidence type="ECO:0008006" key="3">
    <source>
        <dbReference type="Google" id="ProtNLM"/>
    </source>
</evidence>
<accession>N9FEL1</accession>
<dbReference type="RefSeq" id="WP_005053001.1">
    <property type="nucleotide sequence ID" value="NZ_KB849759.1"/>
</dbReference>
<dbReference type="PATRIC" id="fig|1217649.3.peg.1027"/>
<evidence type="ECO:0000313" key="1">
    <source>
        <dbReference type="EMBL" id="ENW05720.1"/>
    </source>
</evidence>
<dbReference type="HOGENOM" id="CLU_077247_0_0_6"/>
<sequence length="219" mass="25624">MKERPILFSTPMVQALIEARKTQTRRVVKSELIIDQAEFESGNRPHVIRSEPSLQYWIENGCPFGQIGDQLWVRETWHVEPDVEGWSMNDNEPCTGWIGYKAGGSKEVTAPNFDAVQRCFPKGEVDWDFLPNDWRPSIFMPRWASRIQLEIMNIRIERLNDISEDDAKAEGMIADDDYCAEEYFSKLWNEINGWDEKGWNANPWVWVIEFKVIQGDKHE</sequence>
<gene>
    <name evidence="1" type="ORF">F934_01077</name>
</gene>
<protein>
    <recommendedName>
        <fullName evidence="3">Morphogenetic protein</fullName>
    </recommendedName>
</protein>
<proteinExistence type="predicted"/>
<dbReference type="OrthoDB" id="72471at2"/>
<comment type="caution">
    <text evidence="1">The sequence shown here is derived from an EMBL/GenBank/DDBJ whole genome shotgun (WGS) entry which is preliminary data.</text>
</comment>
<dbReference type="EMBL" id="APQK01000010">
    <property type="protein sequence ID" value="ENW05720.1"/>
    <property type="molecule type" value="Genomic_DNA"/>
</dbReference>
<reference evidence="1 2" key="1">
    <citation type="submission" date="2013-02" db="EMBL/GenBank/DDBJ databases">
        <title>The Genome Sequence of Acinetobacter beijerinckii ANC 3835.</title>
        <authorList>
            <consortium name="The Broad Institute Genome Sequencing Platform"/>
            <consortium name="The Broad Institute Genome Sequencing Center for Infectious Disease"/>
            <person name="Cerqueira G."/>
            <person name="Feldgarden M."/>
            <person name="Courvalin P."/>
            <person name="Perichon B."/>
            <person name="Grillot-Courvalin C."/>
            <person name="Clermont D."/>
            <person name="Rocha E."/>
            <person name="Yoon E.-J."/>
            <person name="Nemec A."/>
            <person name="Walker B."/>
            <person name="Young S.K."/>
            <person name="Zeng Q."/>
            <person name="Gargeya S."/>
            <person name="Fitzgerald M."/>
            <person name="Haas B."/>
            <person name="Abouelleil A."/>
            <person name="Alvarado L."/>
            <person name="Arachchi H.M."/>
            <person name="Berlin A.M."/>
            <person name="Chapman S.B."/>
            <person name="Dewar J."/>
            <person name="Goldberg J."/>
            <person name="Griggs A."/>
            <person name="Gujja S."/>
            <person name="Hansen M."/>
            <person name="Howarth C."/>
            <person name="Imamovic A."/>
            <person name="Larimer J."/>
            <person name="McCowan C."/>
            <person name="Murphy C."/>
            <person name="Neiman D."/>
            <person name="Pearson M."/>
            <person name="Priest M."/>
            <person name="Roberts A."/>
            <person name="Saif S."/>
            <person name="Shea T."/>
            <person name="Sisk P."/>
            <person name="Sykes S."/>
            <person name="Wortman J."/>
            <person name="Nusbaum C."/>
            <person name="Birren B."/>
        </authorList>
    </citation>
    <scope>NUCLEOTIDE SEQUENCE [LARGE SCALE GENOMIC DNA]</scope>
    <source>
        <strain evidence="1 2">ANC 3835</strain>
    </source>
</reference>